<dbReference type="EMBL" id="CAWUOM010000112">
    <property type="protein sequence ID" value="CAK7272690.1"/>
    <property type="molecule type" value="Genomic_DNA"/>
</dbReference>
<feature type="domain" description="NDT80" evidence="4">
    <location>
        <begin position="92"/>
        <end position="341"/>
    </location>
</feature>
<gene>
    <name evidence="5" type="ORF">SEPCBS57363_005259</name>
</gene>
<sequence length="639" mass="69445">MAGFSLMPALSTAGGTDDDALDLGATVIPITSASGFTYDACDQDIVFDDSLLNVDDLPLPFAPIYDFETFSTTFEDPFSYSVAGTGRPYELTPHNPEAFIHTTSPTAEGLDNKLLGFGKPIQKSGLVDDAGQICEPNMSAELFGMFFLAEDVYSAETTGRPLELTCYRRNLWWCSGQITLPRHITHIVTHEGRHMAVLELSASISALESIEKKVTDIVFIPWKVKTAKRAANSSEMPHEDANVAGPPRNVTIDIANGQELDNGCVSVPISWKRLQFKHATANNGRRKGQQQHYVVQINLLGRIQTDGDGDKGDSDWVDIAEIQSGPVIVRGRCPGNFIGLRDVPLTGNSTAADKKQLQPQPEHPSSLSLGGQDDTTDQAQDNSNVDGIDAENTFQQPDRSGPTTSAPIQARTRRRTQTQTQPPAAAQASTQPPKRSRPSKKVALSPSKTRPPIPALDGDIPGPKLKRARQQKQRTQEHQTQQQLVQQHKQVQQQTQYSSSAAVPLDLSVSEDERSSPNRMGTEPLSNSPLFDHLVTGSGGIETGGAGTPPIALPTTSTLSTPPVPAATVPATAAAAAARQNDFLEMDELLYEYFPLSLDDWMPPVDAIYRPHVVHHTVVPPEVKAQQIRSKTKRYFAAE</sequence>
<accession>A0ABP0DWL0</accession>
<dbReference type="InterPro" id="IPR037141">
    <property type="entry name" value="NDT80_DNA-bd_dom_sf"/>
</dbReference>
<evidence type="ECO:0000256" key="1">
    <source>
        <dbReference type="ARBA" id="ARBA00023125"/>
    </source>
</evidence>
<organism evidence="5 6">
    <name type="scientific">Sporothrix epigloea</name>
    <dbReference type="NCBI Taxonomy" id="1892477"/>
    <lineage>
        <taxon>Eukaryota</taxon>
        <taxon>Fungi</taxon>
        <taxon>Dikarya</taxon>
        <taxon>Ascomycota</taxon>
        <taxon>Pezizomycotina</taxon>
        <taxon>Sordariomycetes</taxon>
        <taxon>Sordariomycetidae</taxon>
        <taxon>Ophiostomatales</taxon>
        <taxon>Ophiostomataceae</taxon>
        <taxon>Sporothrix</taxon>
    </lineage>
</organism>
<evidence type="ECO:0000313" key="6">
    <source>
        <dbReference type="Proteomes" id="UP001642501"/>
    </source>
</evidence>
<dbReference type="InterPro" id="IPR024061">
    <property type="entry name" value="NDT80_DNA-bd_dom"/>
</dbReference>
<evidence type="ECO:0000313" key="5">
    <source>
        <dbReference type="EMBL" id="CAK7272690.1"/>
    </source>
</evidence>
<dbReference type="Proteomes" id="UP001642501">
    <property type="component" value="Unassembled WGS sequence"/>
</dbReference>
<keyword evidence="1 2" id="KW-0238">DNA-binding</keyword>
<evidence type="ECO:0000259" key="4">
    <source>
        <dbReference type="PROSITE" id="PS51517"/>
    </source>
</evidence>
<reference evidence="5 6" key="1">
    <citation type="submission" date="2024-01" db="EMBL/GenBank/DDBJ databases">
        <authorList>
            <person name="Allen C."/>
            <person name="Tagirdzhanova G."/>
        </authorList>
    </citation>
    <scope>NUCLEOTIDE SEQUENCE [LARGE SCALE GENOMIC DNA]</scope>
    <source>
        <strain evidence="5 6">CBS 573.63</strain>
    </source>
</reference>
<proteinExistence type="predicted"/>
<dbReference type="Pfam" id="PF05224">
    <property type="entry name" value="NDT80_PhoG"/>
    <property type="match status" value="1"/>
</dbReference>
<feature type="region of interest" description="Disordered" evidence="3">
    <location>
        <begin position="352"/>
        <end position="549"/>
    </location>
</feature>
<dbReference type="SUPFAM" id="SSF49417">
    <property type="entry name" value="p53-like transcription factors"/>
    <property type="match status" value="1"/>
</dbReference>
<keyword evidence="6" id="KW-1185">Reference proteome</keyword>
<evidence type="ECO:0000256" key="3">
    <source>
        <dbReference type="SAM" id="MobiDB-lite"/>
    </source>
</evidence>
<dbReference type="PROSITE" id="PS51517">
    <property type="entry name" value="NDT80"/>
    <property type="match status" value="1"/>
</dbReference>
<feature type="compositionally biased region" description="Gly residues" evidence="3">
    <location>
        <begin position="537"/>
        <end position="547"/>
    </location>
</feature>
<dbReference type="Gene3D" id="2.60.40.1390">
    <property type="entry name" value="NDT80 DNA-binding domain"/>
    <property type="match status" value="1"/>
</dbReference>
<dbReference type="InterPro" id="IPR052605">
    <property type="entry name" value="Fungal_trans_regulator"/>
</dbReference>
<dbReference type="PANTHER" id="PTHR35144:SF1">
    <property type="entry name" value="PROTEIN PACG"/>
    <property type="match status" value="1"/>
</dbReference>
<evidence type="ECO:0000256" key="2">
    <source>
        <dbReference type="PROSITE-ProRule" id="PRU00850"/>
    </source>
</evidence>
<feature type="DNA-binding region" description="NDT80" evidence="2">
    <location>
        <begin position="92"/>
        <end position="341"/>
    </location>
</feature>
<feature type="compositionally biased region" description="Polar residues" evidence="3">
    <location>
        <begin position="352"/>
        <end position="369"/>
    </location>
</feature>
<dbReference type="InterPro" id="IPR008967">
    <property type="entry name" value="p53-like_TF_DNA-bd_sf"/>
</dbReference>
<feature type="compositionally biased region" description="Low complexity" evidence="3">
    <location>
        <begin position="478"/>
        <end position="496"/>
    </location>
</feature>
<protein>
    <recommendedName>
        <fullName evidence="4">NDT80 domain-containing protein</fullName>
    </recommendedName>
</protein>
<feature type="compositionally biased region" description="Low complexity" evidence="3">
    <location>
        <begin position="417"/>
        <end position="433"/>
    </location>
</feature>
<name>A0ABP0DWL0_9PEZI</name>
<feature type="compositionally biased region" description="Polar residues" evidence="3">
    <location>
        <begin position="392"/>
        <end position="405"/>
    </location>
</feature>
<comment type="caution">
    <text evidence="5">The sequence shown here is derived from an EMBL/GenBank/DDBJ whole genome shotgun (WGS) entry which is preliminary data.</text>
</comment>
<dbReference type="PANTHER" id="PTHR35144">
    <property type="entry name" value="MEIOSIS-SPECIFIC TRANSCRIPTION FACTOR NDT80"/>
    <property type="match status" value="1"/>
</dbReference>